<sequence>MQFDDWRTSYHARAMGPGVLGQLLAMAPEADHEHQSCLRCHAPLAEQASSLVAAIRKQPGGRGHEQGLTCAGCHVRGHVRYGPPRRDGSVAPVGAGLPHDGWRATSAFADSRFCAACHQFEEDGYALNGKLLENTYAEWRASPAAREGRSCQSCHMPDRRHLWRGIHDPQMTAAGVTIEAEPAQARAGRLGGRLRVVNTGTGHAFPTYVTPRVTMEAFQVDARARPLAGTLRSQRIAREVSPDLAAELSDTRLLPGAEAVLGYDAPLRREAVALVYRVRVEPDAFYADFYRGVLSGNGLPADPGMMRQALADAEASEYVLFEWREALPANARR</sequence>
<accession>A0A1L6FF67</accession>
<evidence type="ECO:0000313" key="1">
    <source>
        <dbReference type="EMBL" id="APR05542.1"/>
    </source>
</evidence>
<reference evidence="1 2" key="1">
    <citation type="submission" date="2016-12" db="EMBL/GenBank/DDBJ databases">
        <title>Complete genome sequence of Thauera chlorobenzoica, a Betaproteobacterium degrading haloaromatics anaerobically to CO2 and halides.</title>
        <authorList>
            <person name="Goris T."/>
            <person name="Mergelsberg M."/>
            <person name="Boll M."/>
        </authorList>
    </citation>
    <scope>NUCLEOTIDE SEQUENCE [LARGE SCALE GENOMIC DNA]</scope>
    <source>
        <strain evidence="1 2">3CB1</strain>
    </source>
</reference>
<proteinExistence type="predicted"/>
<dbReference type="Proteomes" id="UP000185739">
    <property type="component" value="Chromosome"/>
</dbReference>
<organism evidence="1 2">
    <name type="scientific">Thauera chlorobenzoica</name>
    <dbReference type="NCBI Taxonomy" id="96773"/>
    <lineage>
        <taxon>Bacteria</taxon>
        <taxon>Pseudomonadati</taxon>
        <taxon>Pseudomonadota</taxon>
        <taxon>Betaproteobacteria</taxon>
        <taxon>Rhodocyclales</taxon>
        <taxon>Zoogloeaceae</taxon>
        <taxon>Thauera</taxon>
    </lineage>
</organism>
<dbReference type="Gene3D" id="1.10.1130.10">
    <property type="entry name" value="Flavocytochrome C3, Chain A"/>
    <property type="match status" value="1"/>
</dbReference>
<dbReference type="SUPFAM" id="SSF48695">
    <property type="entry name" value="Multiheme cytochromes"/>
    <property type="match status" value="1"/>
</dbReference>
<dbReference type="STRING" id="96773.Tchl_2718"/>
<gene>
    <name evidence="1" type="ORF">Tchl_2718</name>
</gene>
<dbReference type="KEGG" id="tcl:Tchl_2718"/>
<dbReference type="InterPro" id="IPR036280">
    <property type="entry name" value="Multihaem_cyt_sf"/>
</dbReference>
<keyword evidence="2" id="KW-1185">Reference proteome</keyword>
<protein>
    <submittedName>
        <fullName evidence="1">Uncharacterized protein</fullName>
    </submittedName>
</protein>
<dbReference type="EMBL" id="CP018839">
    <property type="protein sequence ID" value="APR05542.1"/>
    <property type="molecule type" value="Genomic_DNA"/>
</dbReference>
<evidence type="ECO:0000313" key="2">
    <source>
        <dbReference type="Proteomes" id="UP000185739"/>
    </source>
</evidence>
<name>A0A1L6FF67_9RHOO</name>
<dbReference type="AlphaFoldDB" id="A0A1L6FF67"/>